<name>A0A074Y5T6_AURSE</name>
<dbReference type="InParanoid" id="A0A074Y5T6"/>
<protein>
    <submittedName>
        <fullName evidence="2">Uncharacterized protein</fullName>
    </submittedName>
</protein>
<evidence type="ECO:0000313" key="3">
    <source>
        <dbReference type="Proteomes" id="UP000030641"/>
    </source>
</evidence>
<evidence type="ECO:0000313" key="2">
    <source>
        <dbReference type="EMBL" id="KEQ93108.1"/>
    </source>
</evidence>
<proteinExistence type="predicted"/>
<organism evidence="2 3">
    <name type="scientific">Aureobasidium subglaciale (strain EXF-2481)</name>
    <name type="common">Aureobasidium pullulans var. subglaciale</name>
    <dbReference type="NCBI Taxonomy" id="1043005"/>
    <lineage>
        <taxon>Eukaryota</taxon>
        <taxon>Fungi</taxon>
        <taxon>Dikarya</taxon>
        <taxon>Ascomycota</taxon>
        <taxon>Pezizomycotina</taxon>
        <taxon>Dothideomycetes</taxon>
        <taxon>Dothideomycetidae</taxon>
        <taxon>Dothideales</taxon>
        <taxon>Saccotheciaceae</taxon>
        <taxon>Aureobasidium</taxon>
    </lineage>
</organism>
<accession>A0A074Y5T6</accession>
<gene>
    <name evidence="2" type="ORF">AUEXF2481DRAFT_7059</name>
</gene>
<dbReference type="RefSeq" id="XP_013341501.1">
    <property type="nucleotide sequence ID" value="XM_013486047.1"/>
</dbReference>
<evidence type="ECO:0000256" key="1">
    <source>
        <dbReference type="SAM" id="MobiDB-lite"/>
    </source>
</evidence>
<dbReference type="GeneID" id="25370934"/>
<feature type="region of interest" description="Disordered" evidence="1">
    <location>
        <begin position="191"/>
        <end position="291"/>
    </location>
</feature>
<sequence length="291" mass="33297">MALSQYKTPILPSLSDKIKHLLLHTYRPDHSSPIPIPPHRVSLDTPISQRIIQERNFATQTTTRIQPSWSWEKTERYVYNKDLVMLGYLFDFPIQDWASGKETARHAFEAFWAREEMRGMGVSIYEMGTQFSWWMTGDVADIPIIDEETITDDIPAVEEGAADGSDEMQEEILGHGIEHEELIEGIRNVQEKEPADEEMQDMVKEPETEMGAEEQEHIEQPGVQGDEPEDPSILPPPPRRSSRLPIRTLIAPKKPKRKGKGKAVKDTPRRSTRVSGRRKFADEPFTTPTKK</sequence>
<dbReference type="Proteomes" id="UP000030641">
    <property type="component" value="Unassembled WGS sequence"/>
</dbReference>
<dbReference type="AlphaFoldDB" id="A0A074Y5T6"/>
<reference evidence="2 3" key="1">
    <citation type="journal article" date="2014" name="BMC Genomics">
        <title>Genome sequencing of four Aureobasidium pullulans varieties: biotechnological potential, stress tolerance, and description of new species.</title>
        <authorList>
            <person name="Gostin Ar C."/>
            <person name="Ohm R.A."/>
            <person name="Kogej T."/>
            <person name="Sonjak S."/>
            <person name="Turk M."/>
            <person name="Zajc J."/>
            <person name="Zalar P."/>
            <person name="Grube M."/>
            <person name="Sun H."/>
            <person name="Han J."/>
            <person name="Sharma A."/>
            <person name="Chiniquy J."/>
            <person name="Ngan C.Y."/>
            <person name="Lipzen A."/>
            <person name="Barry K."/>
            <person name="Grigoriev I.V."/>
            <person name="Gunde-Cimerman N."/>
        </authorList>
    </citation>
    <scope>NUCLEOTIDE SEQUENCE [LARGE SCALE GENOMIC DNA]</scope>
    <source>
        <strain evidence="2 3">EXF-2481</strain>
    </source>
</reference>
<feature type="compositionally biased region" description="Low complexity" evidence="1">
    <location>
        <begin position="243"/>
        <end position="252"/>
    </location>
</feature>
<dbReference type="EMBL" id="KL584767">
    <property type="protein sequence ID" value="KEQ93108.1"/>
    <property type="molecule type" value="Genomic_DNA"/>
</dbReference>
<dbReference type="HOGENOM" id="CLU_903098_0_0_1"/>
<feature type="compositionally biased region" description="Basic residues" evidence="1">
    <location>
        <begin position="253"/>
        <end position="262"/>
    </location>
</feature>
<dbReference type="OrthoDB" id="3912169at2759"/>
<dbReference type="STRING" id="1043005.A0A074Y5T6"/>
<keyword evidence="3" id="KW-1185">Reference proteome</keyword>